<evidence type="ECO:0000256" key="1">
    <source>
        <dbReference type="ARBA" id="ARBA00000085"/>
    </source>
</evidence>
<evidence type="ECO:0000256" key="12">
    <source>
        <dbReference type="ARBA" id="ARBA00022989"/>
    </source>
</evidence>
<dbReference type="PANTHER" id="PTHR43065:SF46">
    <property type="entry name" value="C4-DICARBOXYLATE TRANSPORT SENSOR PROTEIN DCTB"/>
    <property type="match status" value="1"/>
</dbReference>
<keyword evidence="21" id="KW-1185">Reference proteome</keyword>
<dbReference type="FunFam" id="1.10.287.130:FF:000049">
    <property type="entry name" value="C4-dicarboxylate transport sensor protein DctB"/>
    <property type="match status" value="1"/>
</dbReference>
<dbReference type="STRING" id="394264.SAMN04488040_0580"/>
<keyword evidence="13" id="KW-0902">Two-component regulatory system</keyword>
<dbReference type="Pfam" id="PF00512">
    <property type="entry name" value="HisKA"/>
    <property type="match status" value="1"/>
</dbReference>
<comment type="function">
    <text evidence="15">Member of the two-component regulatory system DctB/DctD involved in the transport of C4-dicarboxylates. DctB functions as a membrane-associated protein kinase that phosphorylates DctD in response to environmental signals.</text>
</comment>
<evidence type="ECO:0000256" key="10">
    <source>
        <dbReference type="ARBA" id="ARBA00022777"/>
    </source>
</evidence>
<organism evidence="20 21">
    <name type="scientific">Sulfitobacter marinus</name>
    <dbReference type="NCBI Taxonomy" id="394264"/>
    <lineage>
        <taxon>Bacteria</taxon>
        <taxon>Pseudomonadati</taxon>
        <taxon>Pseudomonadota</taxon>
        <taxon>Alphaproteobacteria</taxon>
        <taxon>Rhodobacterales</taxon>
        <taxon>Roseobacteraceae</taxon>
        <taxon>Sulfitobacter</taxon>
    </lineage>
</organism>
<evidence type="ECO:0000256" key="8">
    <source>
        <dbReference type="ARBA" id="ARBA00022692"/>
    </source>
</evidence>
<keyword evidence="9" id="KW-0547">Nucleotide-binding</keyword>
<sequence length="586" mass="63323">MNIGFGRRIATWLIFLMVVAALSAGVWRYAYWQGLDQISARGKADLSVASDRLVAQIQRYRDLAVFLSDHPQISDVLQGRAPGTARDFLQDVADKSAALDVRVVDATGRVLASPQSAPGELLIDLPFVRRALRGALGWGHGPSLPLTDRAYFHAAPVFDAAGEVRGAVVVTTDLNGIDYGWRGSTPAAFFTDDAGVVQIANRSEMLFWQRPEGTSGLIPPDGAVRRFAARSVNGHEIWQMGWGPYLPDEALHLTTPLPIVGFIGEVLLDVAPARRLALSQAAAVAALCLAFGALLFLATERRRALSQANVRLERRVAKRTAALNASNTELRREAAEREEAQTALRRAQADLVQAGKLSALGQMSAGISHELNQPLMAIRSFAENAGQFMARDKPERVTENLSRISQMADRMARIIQNLRAFARQESVPQTQVDVTRVVSSAIELTQSYLAKAGVTLEYTPPDAPVWVRGGEVRLSQVFVNLITNAADAMADAQTRKLTIHIGGEDAVLVHFMDTGPGIEMPDKVFDPFYTTKSVGGNDSSGMGLGLSISYGIVQSLGGQIRGRNLDGGGAMFSVRLERAQMTEAAA</sequence>
<dbReference type="SUPFAM" id="SSF103190">
    <property type="entry name" value="Sensory domain-like"/>
    <property type="match status" value="1"/>
</dbReference>
<evidence type="ECO:0000256" key="3">
    <source>
        <dbReference type="ARBA" id="ARBA00012438"/>
    </source>
</evidence>
<keyword evidence="8 18" id="KW-0812">Transmembrane</keyword>
<evidence type="ECO:0000256" key="15">
    <source>
        <dbReference type="ARBA" id="ARBA00059004"/>
    </source>
</evidence>
<feature type="transmembrane region" description="Helical" evidence="18">
    <location>
        <begin position="277"/>
        <end position="298"/>
    </location>
</feature>
<evidence type="ECO:0000256" key="6">
    <source>
        <dbReference type="ARBA" id="ARBA00022553"/>
    </source>
</evidence>
<evidence type="ECO:0000256" key="13">
    <source>
        <dbReference type="ARBA" id="ARBA00023012"/>
    </source>
</evidence>
<evidence type="ECO:0000313" key="20">
    <source>
        <dbReference type="EMBL" id="SFS48941.1"/>
    </source>
</evidence>
<comment type="catalytic activity">
    <reaction evidence="1">
        <text>ATP + protein L-histidine = ADP + protein N-phospho-L-histidine.</text>
        <dbReference type="EC" id="2.7.13.3"/>
    </reaction>
</comment>
<dbReference type="AlphaFoldDB" id="A0A1I6Q8Z5"/>
<dbReference type="GO" id="GO:0005886">
    <property type="term" value="C:plasma membrane"/>
    <property type="evidence" value="ECO:0007669"/>
    <property type="project" value="UniProtKB-SubCell"/>
</dbReference>
<dbReference type="InterPro" id="IPR004358">
    <property type="entry name" value="Sig_transdc_His_kin-like_C"/>
</dbReference>
<reference evidence="21" key="1">
    <citation type="submission" date="2016-10" db="EMBL/GenBank/DDBJ databases">
        <authorList>
            <person name="Varghese N."/>
            <person name="Submissions S."/>
        </authorList>
    </citation>
    <scope>NUCLEOTIDE SEQUENCE [LARGE SCALE GENOMIC DNA]</scope>
    <source>
        <strain evidence="21">DSM 23422</strain>
    </source>
</reference>
<dbReference type="Pfam" id="PF02518">
    <property type="entry name" value="HATPase_c"/>
    <property type="match status" value="1"/>
</dbReference>
<dbReference type="SUPFAM" id="SSF47384">
    <property type="entry name" value="Homodimeric domain of signal transducing histidine kinase"/>
    <property type="match status" value="1"/>
</dbReference>
<evidence type="ECO:0000256" key="11">
    <source>
        <dbReference type="ARBA" id="ARBA00022840"/>
    </source>
</evidence>
<dbReference type="Gene3D" id="3.30.565.10">
    <property type="entry name" value="Histidine kinase-like ATPase, C-terminal domain"/>
    <property type="match status" value="1"/>
</dbReference>
<dbReference type="InterPro" id="IPR036890">
    <property type="entry name" value="HATPase_C_sf"/>
</dbReference>
<dbReference type="GO" id="GO:0000155">
    <property type="term" value="F:phosphorelay sensor kinase activity"/>
    <property type="evidence" value="ECO:0007669"/>
    <property type="project" value="InterPro"/>
</dbReference>
<evidence type="ECO:0000256" key="18">
    <source>
        <dbReference type="SAM" id="Phobius"/>
    </source>
</evidence>
<dbReference type="Gene3D" id="1.10.287.130">
    <property type="match status" value="1"/>
</dbReference>
<evidence type="ECO:0000259" key="19">
    <source>
        <dbReference type="PROSITE" id="PS50109"/>
    </source>
</evidence>
<evidence type="ECO:0000256" key="9">
    <source>
        <dbReference type="ARBA" id="ARBA00022741"/>
    </source>
</evidence>
<evidence type="ECO:0000256" key="17">
    <source>
        <dbReference type="SAM" id="Coils"/>
    </source>
</evidence>
<protein>
    <recommendedName>
        <fullName evidence="16">C4-dicarboxylate transport sensor protein DctB</fullName>
        <ecNumber evidence="3">2.7.13.3</ecNumber>
    </recommendedName>
</protein>
<dbReference type="PROSITE" id="PS50109">
    <property type="entry name" value="HIS_KIN"/>
    <property type="match status" value="1"/>
</dbReference>
<dbReference type="SMART" id="SM00387">
    <property type="entry name" value="HATPase_c"/>
    <property type="match status" value="1"/>
</dbReference>
<dbReference type="Proteomes" id="UP000199239">
    <property type="component" value="Unassembled WGS sequence"/>
</dbReference>
<dbReference type="PANTHER" id="PTHR43065">
    <property type="entry name" value="SENSOR HISTIDINE KINASE"/>
    <property type="match status" value="1"/>
</dbReference>
<dbReference type="InterPro" id="IPR029151">
    <property type="entry name" value="Sensor-like_sf"/>
</dbReference>
<keyword evidence="12 18" id="KW-1133">Transmembrane helix</keyword>
<dbReference type="SMART" id="SM00388">
    <property type="entry name" value="HisKA"/>
    <property type="match status" value="1"/>
</dbReference>
<name>A0A1I6Q8Z5_9RHOB</name>
<dbReference type="SUPFAM" id="SSF55874">
    <property type="entry name" value="ATPase domain of HSP90 chaperone/DNA topoisomerase II/histidine kinase"/>
    <property type="match status" value="1"/>
</dbReference>
<dbReference type="GO" id="GO:0005524">
    <property type="term" value="F:ATP binding"/>
    <property type="evidence" value="ECO:0007669"/>
    <property type="project" value="UniProtKB-KW"/>
</dbReference>
<gene>
    <name evidence="20" type="ORF">SAMN04488040_0580</name>
</gene>
<evidence type="ECO:0000256" key="16">
    <source>
        <dbReference type="ARBA" id="ARBA00073143"/>
    </source>
</evidence>
<dbReference type="InterPro" id="IPR003594">
    <property type="entry name" value="HATPase_dom"/>
</dbReference>
<proteinExistence type="predicted"/>
<dbReference type="InterPro" id="IPR003661">
    <property type="entry name" value="HisK_dim/P_dom"/>
</dbReference>
<evidence type="ECO:0000256" key="5">
    <source>
        <dbReference type="ARBA" id="ARBA00022519"/>
    </source>
</evidence>
<evidence type="ECO:0000256" key="7">
    <source>
        <dbReference type="ARBA" id="ARBA00022679"/>
    </source>
</evidence>
<dbReference type="EC" id="2.7.13.3" evidence="3"/>
<dbReference type="RefSeq" id="WP_093914823.1">
    <property type="nucleotide sequence ID" value="NZ_FPAJ01000001.1"/>
</dbReference>
<feature type="transmembrane region" description="Helical" evidence="18">
    <location>
        <begin position="12"/>
        <end position="32"/>
    </location>
</feature>
<keyword evidence="10 20" id="KW-0418">Kinase</keyword>
<dbReference type="EMBL" id="FPAJ01000001">
    <property type="protein sequence ID" value="SFS48941.1"/>
    <property type="molecule type" value="Genomic_DNA"/>
</dbReference>
<comment type="subcellular location">
    <subcellularLocation>
        <location evidence="2">Cell inner membrane</location>
        <topology evidence="2">Multi-pass membrane protein</topology>
    </subcellularLocation>
</comment>
<keyword evidence="11" id="KW-0067">ATP-binding</keyword>
<keyword evidence="14 18" id="KW-0472">Membrane</keyword>
<dbReference type="CDD" id="cd18773">
    <property type="entry name" value="PDC1_HK_sensor"/>
    <property type="match status" value="1"/>
</dbReference>
<feature type="domain" description="Histidine kinase" evidence="19">
    <location>
        <begin position="366"/>
        <end position="580"/>
    </location>
</feature>
<feature type="coiled-coil region" evidence="17">
    <location>
        <begin position="323"/>
        <end position="357"/>
    </location>
</feature>
<dbReference type="OrthoDB" id="7568856at2"/>
<accession>A0A1I6Q8Z5</accession>
<keyword evidence="5" id="KW-0997">Cell inner membrane</keyword>
<dbReference type="PRINTS" id="PR00344">
    <property type="entry name" value="BCTRLSENSOR"/>
</dbReference>
<keyword evidence="17" id="KW-0175">Coiled coil</keyword>
<keyword evidence="4" id="KW-1003">Cell membrane</keyword>
<dbReference type="CDD" id="cd00082">
    <property type="entry name" value="HisKA"/>
    <property type="match status" value="1"/>
</dbReference>
<evidence type="ECO:0000256" key="2">
    <source>
        <dbReference type="ARBA" id="ARBA00004429"/>
    </source>
</evidence>
<evidence type="ECO:0000256" key="14">
    <source>
        <dbReference type="ARBA" id="ARBA00023136"/>
    </source>
</evidence>
<dbReference type="InterPro" id="IPR036097">
    <property type="entry name" value="HisK_dim/P_sf"/>
</dbReference>
<dbReference type="Gene3D" id="3.30.450.20">
    <property type="entry name" value="PAS domain"/>
    <property type="match status" value="1"/>
</dbReference>
<evidence type="ECO:0000256" key="4">
    <source>
        <dbReference type="ARBA" id="ARBA00022475"/>
    </source>
</evidence>
<dbReference type="PIRSF" id="PIRSF036431">
    <property type="entry name" value="STHK_DctB"/>
    <property type="match status" value="1"/>
</dbReference>
<dbReference type="InterPro" id="IPR005467">
    <property type="entry name" value="His_kinase_dom"/>
</dbReference>
<evidence type="ECO:0000313" key="21">
    <source>
        <dbReference type="Proteomes" id="UP000199239"/>
    </source>
</evidence>
<keyword evidence="6" id="KW-0597">Phosphoprotein</keyword>
<dbReference type="InterPro" id="IPR017055">
    <property type="entry name" value="Sig_transdc_His_kinase_DctB"/>
</dbReference>
<keyword evidence="7" id="KW-0808">Transferase</keyword>